<protein>
    <submittedName>
        <fullName evidence="2">Uncharacterized protein</fullName>
    </submittedName>
</protein>
<reference evidence="2 3" key="1">
    <citation type="journal article" date="2018" name="Sci. Rep.">
        <title>A novel species of the marine cyanobacterium Acaryochloris with a unique pigment content and lifestyle.</title>
        <authorList>
            <person name="Partensky F."/>
            <person name="Six C."/>
            <person name="Ratin M."/>
            <person name="Garczarek L."/>
            <person name="Vaulot D."/>
            <person name="Probert I."/>
            <person name="Calteau A."/>
            <person name="Gourvil P."/>
            <person name="Marie D."/>
            <person name="Grebert T."/>
            <person name="Bouchier C."/>
            <person name="Le Panse S."/>
            <person name="Gachenot M."/>
            <person name="Rodriguez F."/>
            <person name="Garrido J.L."/>
        </authorList>
    </citation>
    <scope>NUCLEOTIDE SEQUENCE [LARGE SCALE GENOMIC DNA]</scope>
    <source>
        <strain evidence="2 3">RCC1774</strain>
    </source>
</reference>
<accession>A0A2W1K4K1</accession>
<evidence type="ECO:0000313" key="2">
    <source>
        <dbReference type="EMBL" id="PZD74911.1"/>
    </source>
</evidence>
<proteinExistence type="predicted"/>
<gene>
    <name evidence="2" type="ORF">C1752_00660</name>
</gene>
<comment type="caution">
    <text evidence="2">The sequence shown here is derived from an EMBL/GenBank/DDBJ whole genome shotgun (WGS) entry which is preliminary data.</text>
</comment>
<feature type="region of interest" description="Disordered" evidence="1">
    <location>
        <begin position="24"/>
        <end position="96"/>
    </location>
</feature>
<dbReference type="RefSeq" id="WP_110984644.1">
    <property type="nucleotide sequence ID" value="NZ_CAWNWM010000002.1"/>
</dbReference>
<dbReference type="AlphaFoldDB" id="A0A2W1K4K1"/>
<evidence type="ECO:0000256" key="1">
    <source>
        <dbReference type="SAM" id="MobiDB-lite"/>
    </source>
</evidence>
<organism evidence="2 3">
    <name type="scientific">Acaryochloris thomasi RCC1774</name>
    <dbReference type="NCBI Taxonomy" id="1764569"/>
    <lineage>
        <taxon>Bacteria</taxon>
        <taxon>Bacillati</taxon>
        <taxon>Cyanobacteriota</taxon>
        <taxon>Cyanophyceae</taxon>
        <taxon>Acaryochloridales</taxon>
        <taxon>Acaryochloridaceae</taxon>
        <taxon>Acaryochloris</taxon>
        <taxon>Acaryochloris thomasi</taxon>
    </lineage>
</organism>
<name>A0A2W1K4K1_9CYAN</name>
<sequence length="96" mass="10628">MKLYLPFLLGLLFLLSGIENVRASPKRHEKPLEAIPSGEIEPSDSQPQVLEAQAKAESNNIEVKPKDEPPVQTLPTHLNPKDPRYRAGYCPPCGRG</sequence>
<dbReference type="Proteomes" id="UP000248857">
    <property type="component" value="Unassembled WGS sequence"/>
</dbReference>
<evidence type="ECO:0000313" key="3">
    <source>
        <dbReference type="Proteomes" id="UP000248857"/>
    </source>
</evidence>
<keyword evidence="3" id="KW-1185">Reference proteome</keyword>
<dbReference type="EMBL" id="PQWO01000002">
    <property type="protein sequence ID" value="PZD74911.1"/>
    <property type="molecule type" value="Genomic_DNA"/>
</dbReference>